<name>A0A0A9H3M8_ARUDO</name>
<protein>
    <submittedName>
        <fullName evidence="1">Uncharacterized protein</fullName>
    </submittedName>
</protein>
<reference evidence="1" key="2">
    <citation type="journal article" date="2015" name="Data Brief">
        <title>Shoot transcriptome of the giant reed, Arundo donax.</title>
        <authorList>
            <person name="Barrero R.A."/>
            <person name="Guerrero F.D."/>
            <person name="Moolhuijzen P."/>
            <person name="Goolsby J.A."/>
            <person name="Tidwell J."/>
            <person name="Bellgard S.E."/>
            <person name="Bellgard M.I."/>
        </authorList>
    </citation>
    <scope>NUCLEOTIDE SEQUENCE</scope>
    <source>
        <tissue evidence="1">Shoot tissue taken approximately 20 cm above the soil surface</tissue>
    </source>
</reference>
<organism evidence="1">
    <name type="scientific">Arundo donax</name>
    <name type="common">Giant reed</name>
    <name type="synonym">Donax arundinaceus</name>
    <dbReference type="NCBI Taxonomy" id="35708"/>
    <lineage>
        <taxon>Eukaryota</taxon>
        <taxon>Viridiplantae</taxon>
        <taxon>Streptophyta</taxon>
        <taxon>Embryophyta</taxon>
        <taxon>Tracheophyta</taxon>
        <taxon>Spermatophyta</taxon>
        <taxon>Magnoliopsida</taxon>
        <taxon>Liliopsida</taxon>
        <taxon>Poales</taxon>
        <taxon>Poaceae</taxon>
        <taxon>PACMAD clade</taxon>
        <taxon>Arundinoideae</taxon>
        <taxon>Arundineae</taxon>
        <taxon>Arundo</taxon>
    </lineage>
</organism>
<proteinExistence type="predicted"/>
<accession>A0A0A9H3M8</accession>
<sequence length="51" mass="6044">MMAQLLPMPSIVPIQFQENKHNLNRIKVSIENPSLPIWDPKGHFFILWFAR</sequence>
<dbReference type="AlphaFoldDB" id="A0A0A9H3M8"/>
<dbReference type="EMBL" id="GBRH01168445">
    <property type="protein sequence ID" value="JAE29451.1"/>
    <property type="molecule type" value="Transcribed_RNA"/>
</dbReference>
<reference evidence="1" key="1">
    <citation type="submission" date="2014-09" db="EMBL/GenBank/DDBJ databases">
        <authorList>
            <person name="Magalhaes I.L.F."/>
            <person name="Oliveira U."/>
            <person name="Santos F.R."/>
            <person name="Vidigal T.H.D.A."/>
            <person name="Brescovit A.D."/>
            <person name="Santos A.J."/>
        </authorList>
    </citation>
    <scope>NUCLEOTIDE SEQUENCE</scope>
    <source>
        <tissue evidence="1">Shoot tissue taken approximately 20 cm above the soil surface</tissue>
    </source>
</reference>
<evidence type="ECO:0000313" key="1">
    <source>
        <dbReference type="EMBL" id="JAE29451.1"/>
    </source>
</evidence>